<organism evidence="1 2">
    <name type="scientific">Trichonephila inaurata madagascariensis</name>
    <dbReference type="NCBI Taxonomy" id="2747483"/>
    <lineage>
        <taxon>Eukaryota</taxon>
        <taxon>Metazoa</taxon>
        <taxon>Ecdysozoa</taxon>
        <taxon>Arthropoda</taxon>
        <taxon>Chelicerata</taxon>
        <taxon>Arachnida</taxon>
        <taxon>Araneae</taxon>
        <taxon>Araneomorphae</taxon>
        <taxon>Entelegynae</taxon>
        <taxon>Araneoidea</taxon>
        <taxon>Nephilidae</taxon>
        <taxon>Trichonephila</taxon>
        <taxon>Trichonephila inaurata</taxon>
    </lineage>
</organism>
<dbReference type="AlphaFoldDB" id="A0A8X6YJC6"/>
<sequence>MHSIRSLFGFDFFVFEGGEHDLTRVKKPPVARESDKLAERLTVGFLINNFVQKMHHTVEAGVVFNMFAIAAISSRHTHTQIIVNKYLQKSKRINWNELTVDDFVVVACVADSVVEDFVIKACVVHQS</sequence>
<dbReference type="EMBL" id="BMAV01020048">
    <property type="protein sequence ID" value="GFY73418.1"/>
    <property type="molecule type" value="Genomic_DNA"/>
</dbReference>
<keyword evidence="2" id="KW-1185">Reference proteome</keyword>
<name>A0A8X6YJC6_9ARAC</name>
<evidence type="ECO:0000313" key="2">
    <source>
        <dbReference type="Proteomes" id="UP000886998"/>
    </source>
</evidence>
<gene>
    <name evidence="1" type="ORF">TNIN_259011</name>
</gene>
<proteinExistence type="predicted"/>
<accession>A0A8X6YJC6</accession>
<protein>
    <submittedName>
        <fullName evidence="1">Uncharacterized protein</fullName>
    </submittedName>
</protein>
<evidence type="ECO:0000313" key="1">
    <source>
        <dbReference type="EMBL" id="GFY73418.1"/>
    </source>
</evidence>
<dbReference type="Proteomes" id="UP000886998">
    <property type="component" value="Unassembled WGS sequence"/>
</dbReference>
<comment type="caution">
    <text evidence="1">The sequence shown here is derived from an EMBL/GenBank/DDBJ whole genome shotgun (WGS) entry which is preliminary data.</text>
</comment>
<reference evidence="1" key="1">
    <citation type="submission" date="2020-08" db="EMBL/GenBank/DDBJ databases">
        <title>Multicomponent nature underlies the extraordinary mechanical properties of spider dragline silk.</title>
        <authorList>
            <person name="Kono N."/>
            <person name="Nakamura H."/>
            <person name="Mori M."/>
            <person name="Yoshida Y."/>
            <person name="Ohtoshi R."/>
            <person name="Malay A.D."/>
            <person name="Moran D.A.P."/>
            <person name="Tomita M."/>
            <person name="Numata K."/>
            <person name="Arakawa K."/>
        </authorList>
    </citation>
    <scope>NUCLEOTIDE SEQUENCE</scope>
</reference>